<evidence type="ECO:0000256" key="4">
    <source>
        <dbReference type="ARBA" id="ARBA00022833"/>
    </source>
</evidence>
<sequence length="342" mass="38448">MKRRTLYFTAPEEIEVREELLEPVKPEQVLVETLLSAISPGTEMLVYRGQFPEELTVDETIASLTGSFRYPLKYGYSCVGRIVETGSRVDPAWHGRLVFSFHPHESHFVANLTDLIPVPTDLSPEDAVFLPNMETAVNFLMDGRPMIGEFAAVFGLGIVGLLTTSLLVKHPLAGVICFDRYKKRREQALSLGAREALHPEDREGWMQSREMLRQLGMADGFDLVYELSGVPAALDQAIGLTGFAGRVVIGSWYGKKPVALNLGGRFHRSRIRLISSQVSSLDPQLLGRWTKSRRLGVAWEVLRQLKPAHWITHQFCLEQAGQAYRCLAEHPEDTLQVVFRYA</sequence>
<keyword evidence="4" id="KW-0862">Zinc</keyword>
<comment type="cofactor">
    <cofactor evidence="1">
        <name>Zn(2+)</name>
        <dbReference type="ChEBI" id="CHEBI:29105"/>
    </cofactor>
</comment>
<accession>A0A3D1JHY3</accession>
<dbReference type="AlphaFoldDB" id="A0A3D1JHY3"/>
<dbReference type="Gene3D" id="3.40.50.720">
    <property type="entry name" value="NAD(P)-binding Rossmann-like Domain"/>
    <property type="match status" value="1"/>
</dbReference>
<proteinExistence type="inferred from homology"/>
<dbReference type="InterPro" id="IPR011032">
    <property type="entry name" value="GroES-like_sf"/>
</dbReference>
<dbReference type="PANTHER" id="PTHR43350:SF19">
    <property type="entry name" value="D-GULOSIDE 3-DEHYDROGENASE"/>
    <property type="match status" value="1"/>
</dbReference>
<evidence type="ECO:0000313" key="9">
    <source>
        <dbReference type="Proteomes" id="UP000264141"/>
    </source>
</evidence>
<evidence type="ECO:0000256" key="5">
    <source>
        <dbReference type="ARBA" id="ARBA00023002"/>
    </source>
</evidence>
<dbReference type="SUPFAM" id="SSF50129">
    <property type="entry name" value="GroES-like"/>
    <property type="match status" value="1"/>
</dbReference>
<dbReference type="GO" id="GO:0016491">
    <property type="term" value="F:oxidoreductase activity"/>
    <property type="evidence" value="ECO:0007669"/>
    <property type="project" value="UniProtKB-KW"/>
</dbReference>
<organism evidence="8 9">
    <name type="scientific">Anaerolinea thermolimosa</name>
    <dbReference type="NCBI Taxonomy" id="229919"/>
    <lineage>
        <taxon>Bacteria</taxon>
        <taxon>Bacillati</taxon>
        <taxon>Chloroflexota</taxon>
        <taxon>Anaerolineae</taxon>
        <taxon>Anaerolineales</taxon>
        <taxon>Anaerolineaceae</taxon>
        <taxon>Anaerolinea</taxon>
    </lineage>
</organism>
<evidence type="ECO:0000256" key="6">
    <source>
        <dbReference type="SAM" id="Phobius"/>
    </source>
</evidence>
<dbReference type="EMBL" id="DPBP01000037">
    <property type="protein sequence ID" value="HCE18093.1"/>
    <property type="molecule type" value="Genomic_DNA"/>
</dbReference>
<comment type="similarity">
    <text evidence="2">Belongs to the zinc-containing alcohol dehydrogenase family.</text>
</comment>
<keyword evidence="6" id="KW-0812">Transmembrane</keyword>
<dbReference type="Gene3D" id="3.90.180.10">
    <property type="entry name" value="Medium-chain alcohol dehydrogenases, catalytic domain"/>
    <property type="match status" value="2"/>
</dbReference>
<dbReference type="SUPFAM" id="SSF51735">
    <property type="entry name" value="NAD(P)-binding Rossmann-fold domains"/>
    <property type="match status" value="1"/>
</dbReference>
<dbReference type="GO" id="GO:0046872">
    <property type="term" value="F:metal ion binding"/>
    <property type="evidence" value="ECO:0007669"/>
    <property type="project" value="UniProtKB-KW"/>
</dbReference>
<dbReference type="Proteomes" id="UP000264141">
    <property type="component" value="Unassembled WGS sequence"/>
</dbReference>
<feature type="domain" description="Alcohol dehydrogenase-like C-terminal" evidence="7">
    <location>
        <begin position="159"/>
        <end position="279"/>
    </location>
</feature>
<evidence type="ECO:0000313" key="8">
    <source>
        <dbReference type="EMBL" id="HCE18093.1"/>
    </source>
</evidence>
<dbReference type="Pfam" id="PF00107">
    <property type="entry name" value="ADH_zinc_N"/>
    <property type="match status" value="1"/>
</dbReference>
<protein>
    <submittedName>
        <fullName evidence="8">Oxidoreductase</fullName>
    </submittedName>
</protein>
<evidence type="ECO:0000256" key="2">
    <source>
        <dbReference type="ARBA" id="ARBA00008072"/>
    </source>
</evidence>
<comment type="caution">
    <text evidence="8">The sequence shown here is derived from an EMBL/GenBank/DDBJ whole genome shotgun (WGS) entry which is preliminary data.</text>
</comment>
<feature type="transmembrane region" description="Helical" evidence="6">
    <location>
        <begin position="150"/>
        <end position="168"/>
    </location>
</feature>
<keyword evidence="6" id="KW-0472">Membrane</keyword>
<reference evidence="8 9" key="1">
    <citation type="journal article" date="2018" name="Nat. Biotechnol.">
        <title>A standardized bacterial taxonomy based on genome phylogeny substantially revises the tree of life.</title>
        <authorList>
            <person name="Parks D.H."/>
            <person name="Chuvochina M."/>
            <person name="Waite D.W."/>
            <person name="Rinke C."/>
            <person name="Skarshewski A."/>
            <person name="Chaumeil P.A."/>
            <person name="Hugenholtz P."/>
        </authorList>
    </citation>
    <scope>NUCLEOTIDE SEQUENCE [LARGE SCALE GENOMIC DNA]</scope>
    <source>
        <strain evidence="8">UBA8781</strain>
    </source>
</reference>
<evidence type="ECO:0000256" key="1">
    <source>
        <dbReference type="ARBA" id="ARBA00001947"/>
    </source>
</evidence>
<evidence type="ECO:0000256" key="3">
    <source>
        <dbReference type="ARBA" id="ARBA00022723"/>
    </source>
</evidence>
<evidence type="ECO:0000259" key="7">
    <source>
        <dbReference type="Pfam" id="PF00107"/>
    </source>
</evidence>
<keyword evidence="3" id="KW-0479">Metal-binding</keyword>
<name>A0A3D1JHY3_9CHLR</name>
<keyword evidence="5" id="KW-0560">Oxidoreductase</keyword>
<gene>
    <name evidence="8" type="ORF">DEQ80_09560</name>
</gene>
<dbReference type="STRING" id="229919.GCA_001050195_01895"/>
<dbReference type="InterPro" id="IPR013149">
    <property type="entry name" value="ADH-like_C"/>
</dbReference>
<dbReference type="PANTHER" id="PTHR43350">
    <property type="entry name" value="NAD-DEPENDENT ALCOHOL DEHYDROGENASE"/>
    <property type="match status" value="1"/>
</dbReference>
<keyword evidence="6" id="KW-1133">Transmembrane helix</keyword>
<dbReference type="InterPro" id="IPR036291">
    <property type="entry name" value="NAD(P)-bd_dom_sf"/>
</dbReference>
<dbReference type="CDD" id="cd08255">
    <property type="entry name" value="2-desacetyl-2-hydroxyethyl_bacteriochlorophyllide_like"/>
    <property type="match status" value="1"/>
</dbReference>